<keyword evidence="2 7" id="KW-0812">Transmembrane</keyword>
<evidence type="ECO:0000256" key="3">
    <source>
        <dbReference type="ARBA" id="ARBA00022741"/>
    </source>
</evidence>
<dbReference type="PANTHER" id="PTHR43394:SF4">
    <property type="entry name" value="TOXIN SECRETION ABC TRANSPORTER ATP-BINDING PROTEIN"/>
    <property type="match status" value="1"/>
</dbReference>
<keyword evidence="4 10" id="KW-0067">ATP-binding</keyword>
<dbReference type="PROSITE" id="PS50893">
    <property type="entry name" value="ABC_TRANSPORTER_2"/>
    <property type="match status" value="1"/>
</dbReference>
<feature type="domain" description="ABC transmembrane type-1" evidence="9">
    <location>
        <begin position="180"/>
        <end position="461"/>
    </location>
</feature>
<keyword evidence="3" id="KW-0547">Nucleotide-binding</keyword>
<reference evidence="10 11" key="1">
    <citation type="submission" date="2019-02" db="EMBL/GenBank/DDBJ databases">
        <title>Deep-cultivation of Planctomycetes and their phenomic and genomic characterization uncovers novel biology.</title>
        <authorList>
            <person name="Wiegand S."/>
            <person name="Jogler M."/>
            <person name="Boedeker C."/>
            <person name="Pinto D."/>
            <person name="Vollmers J."/>
            <person name="Rivas-Marin E."/>
            <person name="Kohn T."/>
            <person name="Peeters S.H."/>
            <person name="Heuer A."/>
            <person name="Rast P."/>
            <person name="Oberbeckmann S."/>
            <person name="Bunk B."/>
            <person name="Jeske O."/>
            <person name="Meyerdierks A."/>
            <person name="Storesund J.E."/>
            <person name="Kallscheuer N."/>
            <person name="Luecker S."/>
            <person name="Lage O.M."/>
            <person name="Pohl T."/>
            <person name="Merkel B.J."/>
            <person name="Hornburger P."/>
            <person name="Mueller R.-W."/>
            <person name="Bruemmer F."/>
            <person name="Labrenz M."/>
            <person name="Spormann A.M."/>
            <person name="Op Den Camp H."/>
            <person name="Overmann J."/>
            <person name="Amann R."/>
            <person name="Jetten M.S.M."/>
            <person name="Mascher T."/>
            <person name="Medema M.H."/>
            <person name="Devos D.P."/>
            <person name="Kaster A.-K."/>
            <person name="Ovreas L."/>
            <person name="Rohde M."/>
            <person name="Galperin M.Y."/>
            <person name="Jogler C."/>
        </authorList>
    </citation>
    <scope>NUCLEOTIDE SEQUENCE [LARGE SCALE GENOMIC DNA]</scope>
    <source>
        <strain evidence="10 11">Pla108</strain>
    </source>
</reference>
<dbReference type="GO" id="GO:0005886">
    <property type="term" value="C:plasma membrane"/>
    <property type="evidence" value="ECO:0007669"/>
    <property type="project" value="UniProtKB-SubCell"/>
</dbReference>
<dbReference type="InterPro" id="IPR003439">
    <property type="entry name" value="ABC_transporter-like_ATP-bd"/>
</dbReference>
<evidence type="ECO:0000256" key="6">
    <source>
        <dbReference type="ARBA" id="ARBA00023136"/>
    </source>
</evidence>
<evidence type="ECO:0000256" key="1">
    <source>
        <dbReference type="ARBA" id="ARBA00004651"/>
    </source>
</evidence>
<dbReference type="GO" id="GO:0005524">
    <property type="term" value="F:ATP binding"/>
    <property type="evidence" value="ECO:0007669"/>
    <property type="project" value="UniProtKB-KW"/>
</dbReference>
<dbReference type="Gene3D" id="1.20.1560.10">
    <property type="entry name" value="ABC transporter type 1, transmembrane domain"/>
    <property type="match status" value="1"/>
</dbReference>
<dbReference type="InterPro" id="IPR003593">
    <property type="entry name" value="AAA+_ATPase"/>
</dbReference>
<name>A0A5C6AEV0_9BACT</name>
<dbReference type="SMART" id="SM00382">
    <property type="entry name" value="AAA"/>
    <property type="match status" value="1"/>
</dbReference>
<accession>A0A5C6AEV0</accession>
<dbReference type="SUPFAM" id="SSF90123">
    <property type="entry name" value="ABC transporter transmembrane region"/>
    <property type="match status" value="1"/>
</dbReference>
<dbReference type="Proteomes" id="UP000317421">
    <property type="component" value="Unassembled WGS sequence"/>
</dbReference>
<evidence type="ECO:0000259" key="9">
    <source>
        <dbReference type="PROSITE" id="PS50929"/>
    </source>
</evidence>
<keyword evidence="11" id="KW-1185">Reference proteome</keyword>
<dbReference type="RefSeq" id="WP_146444827.1">
    <property type="nucleotide sequence ID" value="NZ_SJPR01000002.1"/>
</dbReference>
<proteinExistence type="predicted"/>
<evidence type="ECO:0000259" key="8">
    <source>
        <dbReference type="PROSITE" id="PS50893"/>
    </source>
</evidence>
<dbReference type="InterPro" id="IPR027417">
    <property type="entry name" value="P-loop_NTPase"/>
</dbReference>
<feature type="transmembrane region" description="Helical" evidence="7">
    <location>
        <begin position="212"/>
        <end position="236"/>
    </location>
</feature>
<sequence length="714" mass="77150">MTSTVAPPTGQILNLASALVRIGRERGVTIERLRAEQLIRDAQAAWPGEAADRWDEWLREAAICVSLPSRVADLPIDAAIELARNGALVVGRLGPVSDAAGVTLLVGVTNNSVGLATDEQGGLRQAREGELAGQASADEVHRWMIVDFLHLGDEADAHRLQRRPVRRFYQLLRPEWPDIWLILIFAFFAGVLNLATPIAVESLVNTVAFGRLLQPVVVLAAMLFGFLAFAGMMQALQTYVVEIIQRRLFARVSADLAFRLPRIEPTRNHGEYGPELVNRFLDVVTLQKVSAQLLTDGVSIVLATVVGMTVLAFYHPWLLGFDLLLLAVVITGLVVAGRGAIVSGIEESKLKYKLTAWFEDVVRCENSFKTHGGADFANDRASALTTRYLKYRRKHFGVLFRQLIFLLGLQAIAGTVLLGFGGWLVIQGQLSLGQLVAAELIVATILGSLAKLGKHLEGFYDVVAAVDKLGHLFDLPVERLDGVLALPAGEGAGVVFTDLRHANANGKLASGLNDKIIAGQRVALLGGSGSGKSTLMRMLYGLERPNAGHVEIEGTDPRDVRPDVLREQVALVSEPELFEGSIGENVHLHRPSIAASEVRAALDSVGLLDTVLRLPDGLDTEVNATGGPLSMTQQRLLMLARALASRPRLLLIDGMLDCIADSDLRLVAKTLDDPKQTFTMIVATGRAAVAERFERVIRLDDGIETGSATAGDTP</sequence>
<dbReference type="InterPro" id="IPR011527">
    <property type="entry name" value="ABC1_TM_dom"/>
</dbReference>
<dbReference type="EMBL" id="SJPR01000002">
    <property type="protein sequence ID" value="TWT97937.1"/>
    <property type="molecule type" value="Genomic_DNA"/>
</dbReference>
<feature type="transmembrane region" description="Helical" evidence="7">
    <location>
        <begin position="403"/>
        <end position="426"/>
    </location>
</feature>
<dbReference type="GO" id="GO:0016887">
    <property type="term" value="F:ATP hydrolysis activity"/>
    <property type="evidence" value="ECO:0007669"/>
    <property type="project" value="InterPro"/>
</dbReference>
<feature type="transmembrane region" description="Helical" evidence="7">
    <location>
        <begin position="297"/>
        <end position="317"/>
    </location>
</feature>
<evidence type="ECO:0000313" key="11">
    <source>
        <dbReference type="Proteomes" id="UP000317421"/>
    </source>
</evidence>
<keyword evidence="5 7" id="KW-1133">Transmembrane helix</keyword>
<dbReference type="Pfam" id="PF00664">
    <property type="entry name" value="ABC_membrane"/>
    <property type="match status" value="1"/>
</dbReference>
<dbReference type="AlphaFoldDB" id="A0A5C6AEV0"/>
<feature type="transmembrane region" description="Helical" evidence="7">
    <location>
        <begin position="179"/>
        <end position="200"/>
    </location>
</feature>
<dbReference type="InterPro" id="IPR039421">
    <property type="entry name" value="Type_1_exporter"/>
</dbReference>
<keyword evidence="6 7" id="KW-0472">Membrane</keyword>
<evidence type="ECO:0000256" key="2">
    <source>
        <dbReference type="ARBA" id="ARBA00022692"/>
    </source>
</evidence>
<dbReference type="OrthoDB" id="311344at2"/>
<dbReference type="GO" id="GO:0015421">
    <property type="term" value="F:ABC-type oligopeptide transporter activity"/>
    <property type="evidence" value="ECO:0007669"/>
    <property type="project" value="TreeGrafter"/>
</dbReference>
<evidence type="ECO:0000256" key="4">
    <source>
        <dbReference type="ARBA" id="ARBA00022840"/>
    </source>
</evidence>
<feature type="domain" description="ABC transporter" evidence="8">
    <location>
        <begin position="494"/>
        <end position="714"/>
    </location>
</feature>
<organism evidence="10 11">
    <name type="scientific">Botrimarina colliarenosi</name>
    <dbReference type="NCBI Taxonomy" id="2528001"/>
    <lineage>
        <taxon>Bacteria</taxon>
        <taxon>Pseudomonadati</taxon>
        <taxon>Planctomycetota</taxon>
        <taxon>Planctomycetia</taxon>
        <taxon>Pirellulales</taxon>
        <taxon>Lacipirellulaceae</taxon>
        <taxon>Botrimarina</taxon>
    </lineage>
</organism>
<gene>
    <name evidence="10" type="primary">hlyB</name>
    <name evidence="10" type="ORF">Pla108_20910</name>
</gene>
<comment type="caution">
    <text evidence="10">The sequence shown here is derived from an EMBL/GenBank/DDBJ whole genome shotgun (WGS) entry which is preliminary data.</text>
</comment>
<dbReference type="SUPFAM" id="SSF52540">
    <property type="entry name" value="P-loop containing nucleoside triphosphate hydrolases"/>
    <property type="match status" value="1"/>
</dbReference>
<dbReference type="Gene3D" id="3.40.50.300">
    <property type="entry name" value="P-loop containing nucleotide triphosphate hydrolases"/>
    <property type="match status" value="1"/>
</dbReference>
<dbReference type="PANTHER" id="PTHR43394">
    <property type="entry name" value="ATP-DEPENDENT PERMEASE MDL1, MITOCHONDRIAL"/>
    <property type="match status" value="1"/>
</dbReference>
<dbReference type="Pfam" id="PF00005">
    <property type="entry name" value="ABC_tran"/>
    <property type="match status" value="1"/>
</dbReference>
<dbReference type="PROSITE" id="PS50929">
    <property type="entry name" value="ABC_TM1F"/>
    <property type="match status" value="1"/>
</dbReference>
<evidence type="ECO:0000313" key="10">
    <source>
        <dbReference type="EMBL" id="TWT97937.1"/>
    </source>
</evidence>
<dbReference type="InterPro" id="IPR036640">
    <property type="entry name" value="ABC1_TM_sf"/>
</dbReference>
<protein>
    <submittedName>
        <fullName evidence="10">Alpha-hemolysin translocation ATP-binding protein HlyB</fullName>
    </submittedName>
</protein>
<feature type="transmembrane region" description="Helical" evidence="7">
    <location>
        <begin position="323"/>
        <end position="345"/>
    </location>
</feature>
<evidence type="ECO:0000256" key="7">
    <source>
        <dbReference type="SAM" id="Phobius"/>
    </source>
</evidence>
<evidence type="ECO:0000256" key="5">
    <source>
        <dbReference type="ARBA" id="ARBA00022989"/>
    </source>
</evidence>
<comment type="subcellular location">
    <subcellularLocation>
        <location evidence="1">Cell membrane</location>
        <topology evidence="1">Multi-pass membrane protein</topology>
    </subcellularLocation>
</comment>